<dbReference type="EMBL" id="CADEBD010000175">
    <property type="protein sequence ID" value="CAB3224769.1"/>
    <property type="molecule type" value="Genomic_DNA"/>
</dbReference>
<dbReference type="AlphaFoldDB" id="A0A8S0YXE6"/>
<dbReference type="Proteomes" id="UP000494256">
    <property type="component" value="Unassembled WGS sequence"/>
</dbReference>
<comment type="caution">
    <text evidence="3">The sequence shown here is derived from an EMBL/GenBank/DDBJ whole genome shotgun (WGS) entry which is preliminary data.</text>
</comment>
<protein>
    <recommendedName>
        <fullName evidence="2">HTH CENPB-type domain-containing protein</fullName>
    </recommendedName>
</protein>
<dbReference type="OrthoDB" id="204883at2759"/>
<gene>
    <name evidence="3" type="ORF">APLA_LOCUS2012</name>
</gene>
<dbReference type="GO" id="GO:0005634">
    <property type="term" value="C:nucleus"/>
    <property type="evidence" value="ECO:0007669"/>
    <property type="project" value="TreeGrafter"/>
</dbReference>
<evidence type="ECO:0000256" key="1">
    <source>
        <dbReference type="ARBA" id="ARBA00023125"/>
    </source>
</evidence>
<dbReference type="Pfam" id="PF03221">
    <property type="entry name" value="HTH_Tnp_Tc5"/>
    <property type="match status" value="1"/>
</dbReference>
<dbReference type="PANTHER" id="PTHR19303">
    <property type="entry name" value="TRANSPOSON"/>
    <property type="match status" value="1"/>
</dbReference>
<dbReference type="PANTHER" id="PTHR19303:SF71">
    <property type="entry name" value="ZINC FINGER PHD-TYPE DOMAIN-CONTAINING PROTEIN"/>
    <property type="match status" value="1"/>
</dbReference>
<accession>A0A8S0YXE6</accession>
<dbReference type="InterPro" id="IPR050863">
    <property type="entry name" value="CenT-Element_Derived"/>
</dbReference>
<feature type="domain" description="HTH CENPB-type" evidence="2">
    <location>
        <begin position="47"/>
        <end position="111"/>
    </location>
</feature>
<evidence type="ECO:0000313" key="4">
    <source>
        <dbReference type="Proteomes" id="UP000494256"/>
    </source>
</evidence>
<dbReference type="InterPro" id="IPR006600">
    <property type="entry name" value="HTH_CenpB_DNA-bd_dom"/>
</dbReference>
<reference evidence="3 4" key="1">
    <citation type="submission" date="2020-04" db="EMBL/GenBank/DDBJ databases">
        <authorList>
            <person name="Wallbank WR R."/>
            <person name="Pardo Diaz C."/>
            <person name="Kozak K."/>
            <person name="Martin S."/>
            <person name="Jiggins C."/>
            <person name="Moest M."/>
            <person name="Warren A I."/>
            <person name="Byers J.R.P. K."/>
            <person name="Montejo-Kovacevich G."/>
            <person name="Yen C E."/>
        </authorList>
    </citation>
    <scope>NUCLEOTIDE SEQUENCE [LARGE SCALE GENOMIC DNA]</scope>
</reference>
<proteinExistence type="predicted"/>
<evidence type="ECO:0000259" key="2">
    <source>
        <dbReference type="Pfam" id="PF03221"/>
    </source>
</evidence>
<dbReference type="GO" id="GO:0003677">
    <property type="term" value="F:DNA binding"/>
    <property type="evidence" value="ECO:0007669"/>
    <property type="project" value="UniProtKB-KW"/>
</dbReference>
<keyword evidence="1" id="KW-0238">DNA-binding</keyword>
<organism evidence="3 4">
    <name type="scientific">Arctia plantaginis</name>
    <name type="common">Wood tiger moth</name>
    <name type="synonym">Phalaena plantaginis</name>
    <dbReference type="NCBI Taxonomy" id="874455"/>
    <lineage>
        <taxon>Eukaryota</taxon>
        <taxon>Metazoa</taxon>
        <taxon>Ecdysozoa</taxon>
        <taxon>Arthropoda</taxon>
        <taxon>Hexapoda</taxon>
        <taxon>Insecta</taxon>
        <taxon>Pterygota</taxon>
        <taxon>Neoptera</taxon>
        <taxon>Endopterygota</taxon>
        <taxon>Lepidoptera</taxon>
        <taxon>Glossata</taxon>
        <taxon>Ditrysia</taxon>
        <taxon>Noctuoidea</taxon>
        <taxon>Erebidae</taxon>
        <taxon>Arctiinae</taxon>
        <taxon>Arctia</taxon>
    </lineage>
</organism>
<evidence type="ECO:0000313" key="3">
    <source>
        <dbReference type="EMBL" id="CAB3224769.1"/>
    </source>
</evidence>
<name>A0A8S0YXE6_ARCPL</name>
<sequence length="357" mass="39870">MDMQMLLYNNHGVHVTTSFLEELLFTLTNETVTAPTVGYPEKTVFTASEEKVLCDHLLNCAAANFGLRTKEARTFAYRLAVEYNKKITSSWSEHEMAGEVWLRSFMKRHPVLSLRLPQPTSIARATSFNRSNVQLFFQNYTAVVDKHKLQWRNIWNVDESGITTVQKPDRVIARRGQKQVSAMTSTERGTLVTIALAGNALGNHIPPMFIFPRKRFNDHLYAMDPLDQLALRMGDLGNIRIVSESALVTSAAAVLGGLLGAFAGGRTGAVLGAGLVGAMGYRASTEMTLREAWEMVKDKLIGLLHIILDFLRSLDYIDYIAAAEILVASADRREEVCEIIIQYIVTKLGQVAYRQLQ</sequence>